<feature type="transmembrane region" description="Helical" evidence="2">
    <location>
        <begin position="65"/>
        <end position="86"/>
    </location>
</feature>
<keyword evidence="2" id="KW-0472">Membrane</keyword>
<feature type="region of interest" description="Disordered" evidence="1">
    <location>
        <begin position="1"/>
        <end position="23"/>
    </location>
</feature>
<name>W7UN26_RUMFL</name>
<evidence type="ECO:0000313" key="4">
    <source>
        <dbReference type="Proteomes" id="UP000019365"/>
    </source>
</evidence>
<evidence type="ECO:0000313" key="3">
    <source>
        <dbReference type="EMBL" id="EWM52994.1"/>
    </source>
</evidence>
<feature type="transmembrane region" description="Helical" evidence="2">
    <location>
        <begin position="234"/>
        <end position="256"/>
    </location>
</feature>
<dbReference type="PATRIC" id="fig|1341157.4.peg.2476"/>
<feature type="transmembrane region" description="Helical" evidence="2">
    <location>
        <begin position="126"/>
        <end position="147"/>
    </location>
</feature>
<feature type="transmembrane region" description="Helical" evidence="2">
    <location>
        <begin position="36"/>
        <end position="53"/>
    </location>
</feature>
<dbReference type="OrthoDB" id="1819657at2"/>
<keyword evidence="2" id="KW-0812">Transmembrane</keyword>
<accession>W7UN26</accession>
<evidence type="ECO:0000256" key="2">
    <source>
        <dbReference type="SAM" id="Phobius"/>
    </source>
</evidence>
<dbReference type="EMBL" id="ATAX01000028">
    <property type="protein sequence ID" value="EWM52994.1"/>
    <property type="molecule type" value="Genomic_DNA"/>
</dbReference>
<evidence type="ECO:0000256" key="1">
    <source>
        <dbReference type="SAM" id="MobiDB-lite"/>
    </source>
</evidence>
<reference evidence="3 4" key="1">
    <citation type="journal article" date="2014" name="PLoS ONE">
        <title>Rumen cellulosomics: divergent fiber-degrading strategies revealed by comparative genome-wide analysis of six ruminococcal strains.</title>
        <authorList>
            <person name="Dassa B."/>
            <person name="Borovok I."/>
            <person name="Ruimy-Israeli V."/>
            <person name="Lamed R."/>
            <person name="Flint H.J."/>
            <person name="Duncan S.H."/>
            <person name="Henrissat B."/>
            <person name="Coutinho P."/>
            <person name="Morrison M."/>
            <person name="Mosoni P."/>
            <person name="Yeoman C.J."/>
            <person name="White B.A."/>
            <person name="Bayer E.A."/>
        </authorList>
    </citation>
    <scope>NUCLEOTIDE SEQUENCE [LARGE SCALE GENOMIC DNA]</scope>
    <source>
        <strain evidence="3 4">007c</strain>
    </source>
</reference>
<keyword evidence="2" id="KW-1133">Transmembrane helix</keyword>
<dbReference type="Proteomes" id="UP000019365">
    <property type="component" value="Unassembled WGS sequence"/>
</dbReference>
<comment type="caution">
    <text evidence="3">The sequence shown here is derived from an EMBL/GenBank/DDBJ whole genome shotgun (WGS) entry which is preliminary data.</text>
</comment>
<protein>
    <recommendedName>
        <fullName evidence="5">DUF3592 domain-containing protein</fullName>
    </recommendedName>
</protein>
<keyword evidence="4" id="KW-1185">Reference proteome</keyword>
<organism evidence="3 4">
    <name type="scientific">Ruminococcus flavefaciens 007c</name>
    <dbReference type="NCBI Taxonomy" id="1341157"/>
    <lineage>
        <taxon>Bacteria</taxon>
        <taxon>Bacillati</taxon>
        <taxon>Bacillota</taxon>
        <taxon>Clostridia</taxon>
        <taxon>Eubacteriales</taxon>
        <taxon>Oscillospiraceae</taxon>
        <taxon>Ruminococcus</taxon>
    </lineage>
</organism>
<evidence type="ECO:0008006" key="5">
    <source>
        <dbReference type="Google" id="ProtNLM"/>
    </source>
</evidence>
<dbReference type="AlphaFoldDB" id="W7UN26"/>
<dbReference type="RefSeq" id="WP_037300180.1">
    <property type="nucleotide sequence ID" value="NZ_ATAX01000028.1"/>
</dbReference>
<sequence length="261" mass="29532">MRKDENEQMNYDENGYYPDEKKQDTNENEPILFDKIFGKIIIVWFFVTIFLIYKLAGTPNGGYKALIMFIQLFAVFGIAGMISDGIKKRKLMIPWLVVTACSVAGMIAVYAYQIGSEDLRHFLRRLGLFLFFMLFIVIGLGVVITSICGSRGNPQRCTFAVTATCVKASTSTETANGGVIVYYNPTYEYTYEGETYKSTVLNVSQLRESGMSYDIFIDPDKPKIVYDPDSVKSYLFPVLFGALFVAMPLIMMILIFKFADI</sequence>
<proteinExistence type="predicted"/>
<gene>
    <name evidence="3" type="ORF">RF007C_15385</name>
</gene>
<feature type="transmembrane region" description="Helical" evidence="2">
    <location>
        <begin position="92"/>
        <end position="114"/>
    </location>
</feature>